<protein>
    <submittedName>
        <fullName evidence="2">Uncharacterized protein</fullName>
    </submittedName>
</protein>
<keyword evidence="3" id="KW-1185">Reference proteome</keyword>
<comment type="caution">
    <text evidence="2">The sequence shown here is derived from an EMBL/GenBank/DDBJ whole genome shotgun (WGS) entry which is preliminary data.</text>
</comment>
<keyword evidence="1" id="KW-0732">Signal</keyword>
<proteinExistence type="predicted"/>
<reference evidence="2 3" key="1">
    <citation type="submission" date="2020-08" db="EMBL/GenBank/DDBJ databases">
        <title>Genomic Encyclopedia of Type Strains, Phase IV (KMG-IV): sequencing the most valuable type-strain genomes for metagenomic binning, comparative biology and taxonomic classification.</title>
        <authorList>
            <person name="Goeker M."/>
        </authorList>
    </citation>
    <scope>NUCLEOTIDE SEQUENCE [LARGE SCALE GENOMIC DNA]</scope>
    <source>
        <strain evidence="2 3">DSM 27244</strain>
    </source>
</reference>
<feature type="chain" id="PRO_5030695348" evidence="1">
    <location>
        <begin position="23"/>
        <end position="287"/>
    </location>
</feature>
<dbReference type="RefSeq" id="WP_246359527.1">
    <property type="nucleotide sequence ID" value="NZ_JACIJJ010000004.1"/>
</dbReference>
<gene>
    <name evidence="2" type="ORF">FHR19_002777</name>
</gene>
<name>A0A7W9AS45_9SPHN</name>
<dbReference type="EMBL" id="JACIJJ010000004">
    <property type="protein sequence ID" value="MBB5699411.1"/>
    <property type="molecule type" value="Genomic_DNA"/>
</dbReference>
<dbReference type="Proteomes" id="UP000557739">
    <property type="component" value="Unassembled WGS sequence"/>
</dbReference>
<evidence type="ECO:0000313" key="3">
    <source>
        <dbReference type="Proteomes" id="UP000557739"/>
    </source>
</evidence>
<feature type="signal peptide" evidence="1">
    <location>
        <begin position="1"/>
        <end position="22"/>
    </location>
</feature>
<evidence type="ECO:0000313" key="2">
    <source>
        <dbReference type="EMBL" id="MBB5699411.1"/>
    </source>
</evidence>
<dbReference type="AlphaFoldDB" id="A0A7W9AS45"/>
<organism evidence="2 3">
    <name type="scientific">Sphingomonas yantingensis</name>
    <dbReference type="NCBI Taxonomy" id="1241761"/>
    <lineage>
        <taxon>Bacteria</taxon>
        <taxon>Pseudomonadati</taxon>
        <taxon>Pseudomonadota</taxon>
        <taxon>Alphaproteobacteria</taxon>
        <taxon>Sphingomonadales</taxon>
        <taxon>Sphingomonadaceae</taxon>
        <taxon>Sphingomonas</taxon>
    </lineage>
</organism>
<evidence type="ECO:0000256" key="1">
    <source>
        <dbReference type="SAM" id="SignalP"/>
    </source>
</evidence>
<accession>A0A7W9AS45</accession>
<sequence length="287" mass="29713">MKPTPLLAVAFFAATLPAGPIAAQNQRIVAENGQASPAASPTLGYADTVSRVLQSPIIADATIRSAVRIKGAEAAGLATGFARFYVEADVGALIRGPGAVAPVLGWLADVPLDARGRVPKLRKLRVIAFARAVAGRADQIQLVSPDSQISWNAGDDAQIKRVVREVLAADAPPAITGIGNAFHVPGSLPGEGETQVFLQTPTGDPISLLILRRPGEQRRWAVSLGEIVDEAAGPPAKDTLLWYRLACGLPRTLPASAVANEEPARAGIAAEDYAFVIAALGACGKAS</sequence>